<feature type="compositionally biased region" description="Acidic residues" evidence="3">
    <location>
        <begin position="71"/>
        <end position="103"/>
    </location>
</feature>
<evidence type="ECO:0000256" key="1">
    <source>
        <dbReference type="ARBA" id="ARBA00022884"/>
    </source>
</evidence>
<gene>
    <name evidence="5" type="ORF">SELMODRAFT_406603</name>
</gene>
<dbReference type="PANTHER" id="PTHR23189">
    <property type="entry name" value="RNA RECOGNITION MOTIF-CONTAINING"/>
    <property type="match status" value="1"/>
</dbReference>
<feature type="domain" description="RRM" evidence="4">
    <location>
        <begin position="286"/>
        <end position="359"/>
    </location>
</feature>
<evidence type="ECO:0000256" key="3">
    <source>
        <dbReference type="SAM" id="MobiDB-lite"/>
    </source>
</evidence>
<dbReference type="Gramene" id="EFJ34155">
    <property type="protein sequence ID" value="EFJ34155"/>
    <property type="gene ID" value="SELMODRAFT_406603"/>
</dbReference>
<dbReference type="CDD" id="cd12530">
    <property type="entry name" value="RRM3_EAR1_like"/>
    <property type="match status" value="1"/>
</dbReference>
<dbReference type="KEGG" id="smo:SELMODRAFT_406603"/>
<dbReference type="InterPro" id="IPR000504">
    <property type="entry name" value="RRM_dom"/>
</dbReference>
<dbReference type="OMA" id="KVEMEYK"/>
<dbReference type="Pfam" id="PF04059">
    <property type="entry name" value="RRM_2"/>
    <property type="match status" value="1"/>
</dbReference>
<dbReference type="GO" id="GO:0003729">
    <property type="term" value="F:mRNA binding"/>
    <property type="evidence" value="ECO:0000318"/>
    <property type="project" value="GO_Central"/>
</dbReference>
<dbReference type="InterPro" id="IPR012677">
    <property type="entry name" value="Nucleotide-bd_a/b_plait_sf"/>
</dbReference>
<dbReference type="InterPro" id="IPR034458">
    <property type="entry name" value="EAR1-like_RRM3"/>
</dbReference>
<dbReference type="GO" id="GO:0016607">
    <property type="term" value="C:nuclear speck"/>
    <property type="evidence" value="ECO:0000318"/>
    <property type="project" value="GO_Central"/>
</dbReference>
<evidence type="ECO:0000313" key="6">
    <source>
        <dbReference type="Proteomes" id="UP000001514"/>
    </source>
</evidence>
<proteinExistence type="predicted"/>
<dbReference type="HOGENOM" id="CLU_023146_1_0_1"/>
<evidence type="ECO:0000259" key="4">
    <source>
        <dbReference type="PROSITE" id="PS50102"/>
    </source>
</evidence>
<evidence type="ECO:0000256" key="2">
    <source>
        <dbReference type="PROSITE-ProRule" id="PRU00176"/>
    </source>
</evidence>
<dbReference type="SUPFAM" id="SSF54928">
    <property type="entry name" value="RNA-binding domain, RBD"/>
    <property type="match status" value="3"/>
</dbReference>
<keyword evidence="6" id="KW-1185">Reference proteome</keyword>
<dbReference type="Pfam" id="PF00076">
    <property type="entry name" value="RRM_1"/>
    <property type="match status" value="1"/>
</dbReference>
<dbReference type="InParanoid" id="D8R0W0"/>
<dbReference type="InterPro" id="IPR035979">
    <property type="entry name" value="RBD_domain_sf"/>
</dbReference>
<organism evidence="6">
    <name type="scientific">Selaginella moellendorffii</name>
    <name type="common">Spikemoss</name>
    <dbReference type="NCBI Taxonomy" id="88036"/>
    <lineage>
        <taxon>Eukaryota</taxon>
        <taxon>Viridiplantae</taxon>
        <taxon>Streptophyta</taxon>
        <taxon>Embryophyta</taxon>
        <taxon>Tracheophyta</taxon>
        <taxon>Lycopodiopsida</taxon>
        <taxon>Selaginellales</taxon>
        <taxon>Selaginellaceae</taxon>
        <taxon>Selaginella</taxon>
    </lineage>
</organism>
<protein>
    <recommendedName>
        <fullName evidence="4">RRM domain-containing protein</fullName>
    </recommendedName>
</protein>
<dbReference type="InterPro" id="IPR007201">
    <property type="entry name" value="Mei2-like_Rrm_C"/>
</dbReference>
<dbReference type="PROSITE" id="PS50102">
    <property type="entry name" value="RRM"/>
    <property type="match status" value="1"/>
</dbReference>
<dbReference type="eggNOG" id="KOG4660">
    <property type="taxonomic scope" value="Eukaryota"/>
</dbReference>
<reference evidence="5 6" key="1">
    <citation type="journal article" date="2011" name="Science">
        <title>The Selaginella genome identifies genetic changes associated with the evolution of vascular plants.</title>
        <authorList>
            <person name="Banks J.A."/>
            <person name="Nishiyama T."/>
            <person name="Hasebe M."/>
            <person name="Bowman J.L."/>
            <person name="Gribskov M."/>
            <person name="dePamphilis C."/>
            <person name="Albert V.A."/>
            <person name="Aono N."/>
            <person name="Aoyama T."/>
            <person name="Ambrose B.A."/>
            <person name="Ashton N.W."/>
            <person name="Axtell M.J."/>
            <person name="Barker E."/>
            <person name="Barker M.S."/>
            <person name="Bennetzen J.L."/>
            <person name="Bonawitz N.D."/>
            <person name="Chapple C."/>
            <person name="Cheng C."/>
            <person name="Correa L.G."/>
            <person name="Dacre M."/>
            <person name="DeBarry J."/>
            <person name="Dreyer I."/>
            <person name="Elias M."/>
            <person name="Engstrom E.M."/>
            <person name="Estelle M."/>
            <person name="Feng L."/>
            <person name="Finet C."/>
            <person name="Floyd S.K."/>
            <person name="Frommer W.B."/>
            <person name="Fujita T."/>
            <person name="Gramzow L."/>
            <person name="Gutensohn M."/>
            <person name="Harholt J."/>
            <person name="Hattori M."/>
            <person name="Heyl A."/>
            <person name="Hirai T."/>
            <person name="Hiwatashi Y."/>
            <person name="Ishikawa M."/>
            <person name="Iwata M."/>
            <person name="Karol K.G."/>
            <person name="Koehler B."/>
            <person name="Kolukisaoglu U."/>
            <person name="Kubo M."/>
            <person name="Kurata T."/>
            <person name="Lalonde S."/>
            <person name="Li K."/>
            <person name="Li Y."/>
            <person name="Litt A."/>
            <person name="Lyons E."/>
            <person name="Manning G."/>
            <person name="Maruyama T."/>
            <person name="Michael T.P."/>
            <person name="Mikami K."/>
            <person name="Miyazaki S."/>
            <person name="Morinaga S."/>
            <person name="Murata T."/>
            <person name="Mueller-Roeber B."/>
            <person name="Nelson D.R."/>
            <person name="Obara M."/>
            <person name="Oguri Y."/>
            <person name="Olmstead R.G."/>
            <person name="Onodera N."/>
            <person name="Petersen B.L."/>
            <person name="Pils B."/>
            <person name="Prigge M."/>
            <person name="Rensing S.A."/>
            <person name="Riano-Pachon D.M."/>
            <person name="Roberts A.W."/>
            <person name="Sato Y."/>
            <person name="Scheller H.V."/>
            <person name="Schulz B."/>
            <person name="Schulz C."/>
            <person name="Shakirov E.V."/>
            <person name="Shibagaki N."/>
            <person name="Shinohara N."/>
            <person name="Shippen D.E."/>
            <person name="Soerensen I."/>
            <person name="Sotooka R."/>
            <person name="Sugimoto N."/>
            <person name="Sugita M."/>
            <person name="Sumikawa N."/>
            <person name="Tanurdzic M."/>
            <person name="Theissen G."/>
            <person name="Ulvskov P."/>
            <person name="Wakazuki S."/>
            <person name="Weng J.K."/>
            <person name="Willats W.W."/>
            <person name="Wipf D."/>
            <person name="Wolf P.G."/>
            <person name="Yang L."/>
            <person name="Zimmer A.D."/>
            <person name="Zhu Q."/>
            <person name="Mitros T."/>
            <person name="Hellsten U."/>
            <person name="Loque D."/>
            <person name="Otillar R."/>
            <person name="Salamov A."/>
            <person name="Schmutz J."/>
            <person name="Shapiro H."/>
            <person name="Lindquist E."/>
            <person name="Lucas S."/>
            <person name="Rokhsar D."/>
            <person name="Grigoriev I.V."/>
        </authorList>
    </citation>
    <scope>NUCLEOTIDE SEQUENCE [LARGE SCALE GENOMIC DNA]</scope>
</reference>
<keyword evidence="1 2" id="KW-0694">RNA-binding</keyword>
<evidence type="ECO:0000313" key="5">
    <source>
        <dbReference type="EMBL" id="EFJ34155.1"/>
    </source>
</evidence>
<name>D8R0W0_SELML</name>
<dbReference type="SMART" id="SM00360">
    <property type="entry name" value="RRM"/>
    <property type="match status" value="2"/>
</dbReference>
<dbReference type="GO" id="GO:0000381">
    <property type="term" value="P:regulation of alternative mRNA splicing, via spliceosome"/>
    <property type="evidence" value="ECO:0000318"/>
    <property type="project" value="GO_Central"/>
</dbReference>
<sequence length="578" mass="65792">MMIFAPPIVDPAPAQWIKIFPRFLPAPILSKLNPDAREFQPLEESIAPLPAFSSPLAPPHRRHEFSLVQESSDEDENRLEQQESGEESETSAQEDCDRGGEEEEEGMAQYFFYPSPIFDSISNVRHIAPSSIAREHSSRSLILGNIPYPIDPGQLQSQLEQWGALRYISFAAMAERGIVIAHYCDVRHAAQALKDIHAQHLIQQHKFLLLRRMDHFQRAWRHAAREDAKSAARRQIEVTRAALRAAGEKLRRERGLVCGAALWAKFVPLCCCVSEKEEFPEMENQGTLVVFNLDVAISIETINSVFKKYGDVKEIRETPIKRTHKFVEFFDVRDAARAKEALDGEDILGSTVKIEFSRPGGMLQRHSEHHSILDLYPAVAFESFQRAVEWKAPPPPAAAPLFTPPGFYAGVPPAISTYQAWQAPLWSFSGARGNPKERRRMLEDCSYKFDEELKDERTTLMIKNLPNKYSQEKLMDKIDGHCAQCNAHIDSSEDVSAYDFLYLPIDPRNQCNLGYAFVNFVSVAACGRFYKAFHNLQWEAHNSRKICQITYARIQIIGPPKFVEVLRRDTFESLPQHV</sequence>
<dbReference type="Gene3D" id="3.30.70.330">
    <property type="match status" value="3"/>
</dbReference>
<accession>D8R0W0</accession>
<dbReference type="Proteomes" id="UP000001514">
    <property type="component" value="Unassembled WGS sequence"/>
</dbReference>
<feature type="region of interest" description="Disordered" evidence="3">
    <location>
        <begin position="66"/>
        <end position="103"/>
    </location>
</feature>
<dbReference type="EMBL" id="GL377570">
    <property type="protein sequence ID" value="EFJ34155.1"/>
    <property type="molecule type" value="Genomic_DNA"/>
</dbReference>
<dbReference type="AlphaFoldDB" id="D8R0W0"/>
<dbReference type="CDD" id="cd12276">
    <property type="entry name" value="RRM2_MEI2_EAR1_like"/>
    <property type="match status" value="1"/>
</dbReference>